<dbReference type="CDD" id="cd02674">
    <property type="entry name" value="Peptidase_C19R"/>
    <property type="match status" value="1"/>
</dbReference>
<evidence type="ECO:0000313" key="6">
    <source>
        <dbReference type="EMBL" id="CAH1789341.1"/>
    </source>
</evidence>
<dbReference type="InterPro" id="IPR001763">
    <property type="entry name" value="Rhodanese-like_dom"/>
</dbReference>
<dbReference type="Proteomes" id="UP000749559">
    <property type="component" value="Unassembled WGS sequence"/>
</dbReference>
<dbReference type="PROSITE" id="PS50235">
    <property type="entry name" value="USP_3"/>
    <property type="match status" value="1"/>
</dbReference>
<dbReference type="InterPro" id="IPR015063">
    <property type="entry name" value="USP8_dimer"/>
</dbReference>
<evidence type="ECO:0000256" key="5">
    <source>
        <dbReference type="SAM" id="MobiDB-lite"/>
    </source>
</evidence>
<name>A0A8J1TQX7_OWEFU</name>
<evidence type="ECO:0000256" key="4">
    <source>
        <dbReference type="SAM" id="Coils"/>
    </source>
</evidence>
<dbReference type="Pfam" id="PF00397">
    <property type="entry name" value="WW"/>
    <property type="match status" value="1"/>
</dbReference>
<dbReference type="InterPro" id="IPR038765">
    <property type="entry name" value="Papain-like_cys_pep_sf"/>
</dbReference>
<sequence length="1179" mass="136153">MPGVKKKDLYLAKDITSLNKYCEVGSQKITSARLGVKSADKLFKNGQESDMLGDEERAYVLFMRYFDCIQNIKKTADYKKNEQYYRDLMGTKNLLKAMDEAERLQESLKKRYEEREAEEIVKKLDALDMQQEENSKKQQEQDAIEAEKIKAAEIIIQDKVTAEAGVITPQQLYTLLTDGTTSLLVIDTRSEKEFQESHLNIEQCISIPSDIIPSGTTVTYIEKALPTASKVLWDLRDQVDQIVLMDWKSAAKGLSTGSVLKTLKDALYKFDASKCIKVEPCVLDGGYDNWLLYYPTMTTNANIPRPPSYSDAVSPIPSLDFDYPDFDTAFMETPKPEVKPPPQPTKPATIENITTPSNLILNNTALNNSKPNNVISNTTAQVTVKHIPTVNRSLKPQEAQASKPMNAQPTNNSTRTSDLESLRKELRTDDKNIMEGNESEMKTQVKARPNMPDRSSKPSDVPKDIINDLSSKKVLNTEVTRELIEAQETRKTKEEELLDYKTAGNIADTTHQMTLSRLQEDQKRADEMQRRSKEEAKNYADLLRKKRQIEEEIKVEKEKWETEKQKRQEEEAKRLAEIERLRKLEEEKREAQTEVDQLRIERKRKENEGRKKQEELDQAKLIAAQEAASEKAKEAERQKMEEDLKTQLKLEQERKIQQQKLIDESIRLQEKLKAEKEANERKRREEEDKRIAKEKSDKEKQDRLRKVEPEIKLPTGWERKWDEKSQKYFFVNHTKGTTQWEPPSISTTVNKPVPSITKTRLRDENDTPRKGSNLARSHSSPNIAQMLEDEALHKPIPKFERFSKPTEEKPKMTRQQPIVSLNSARVRNLQPTYGSTGRGLTGLRNMGNTCYMSTCIQCLSNTPALTAYFLADYYKEDINRENKLSKNGELAEEYGVLCKALWQGQYRSITPIDFKCTVDKYFQPLFGGFSQQDSQELLVFLLDGIHEDCNRVKNRPQAKEDDFSGQPDHTAAEKAWQVHKQFNQSIMVELFQGQLKSTLTCLTCGKTSVKFDVFMYITLPVPTSRSCSLQDCFKLFLKEEKMTGDSRWNCPRCKCKRDAIKKIDIWKTPPVLIICLKRFWFDSHQFRQKITTTVDFPLRDMSLNGIIQGPKRTKPYNLYAVSNHYGTMEGGHYTAFSRNSLTERWHRFDDHMVSDMSEREVKTSAAYILFYNVPMEVRF</sequence>
<dbReference type="AlphaFoldDB" id="A0A8J1TQX7"/>
<evidence type="ECO:0000256" key="2">
    <source>
        <dbReference type="ARBA" id="ARBA00009085"/>
    </source>
</evidence>
<dbReference type="PANTHER" id="PTHR21646">
    <property type="entry name" value="UBIQUITIN CARBOXYL-TERMINAL HYDROLASE"/>
    <property type="match status" value="1"/>
</dbReference>
<accession>A0A8J1TQX7</accession>
<dbReference type="PROSITE" id="PS50206">
    <property type="entry name" value="RHODANESE_3"/>
    <property type="match status" value="1"/>
</dbReference>
<feature type="coiled-coil region" evidence="4">
    <location>
        <begin position="91"/>
        <end position="149"/>
    </location>
</feature>
<comment type="catalytic activity">
    <reaction evidence="1">
        <text>Thiol-dependent hydrolysis of ester, thioester, amide, peptide and isopeptide bonds formed by the C-terminal Gly of ubiquitin (a 76-residue protein attached to proteins as an intracellular targeting signal).</text>
        <dbReference type="EC" id="3.4.19.12"/>
    </reaction>
</comment>
<dbReference type="SUPFAM" id="SSF51045">
    <property type="entry name" value="WW domain"/>
    <property type="match status" value="1"/>
</dbReference>
<feature type="region of interest" description="Disordered" evidence="5">
    <location>
        <begin position="667"/>
        <end position="709"/>
    </location>
</feature>
<dbReference type="CDD" id="cd06503">
    <property type="entry name" value="ATP-synt_Fo_b"/>
    <property type="match status" value="1"/>
</dbReference>
<evidence type="ECO:0000256" key="3">
    <source>
        <dbReference type="ARBA" id="ARBA00012759"/>
    </source>
</evidence>
<dbReference type="SUPFAM" id="SSF54001">
    <property type="entry name" value="Cysteine proteinases"/>
    <property type="match status" value="1"/>
</dbReference>
<dbReference type="OrthoDB" id="292964at2759"/>
<dbReference type="GO" id="GO:0004843">
    <property type="term" value="F:cysteine-type deubiquitinase activity"/>
    <property type="evidence" value="ECO:0007669"/>
    <property type="project" value="UniProtKB-EC"/>
</dbReference>
<reference evidence="6" key="1">
    <citation type="submission" date="2022-03" db="EMBL/GenBank/DDBJ databases">
        <authorList>
            <person name="Martin C."/>
        </authorList>
    </citation>
    <scope>NUCLEOTIDE SEQUENCE</scope>
</reference>
<dbReference type="PANTHER" id="PTHR21646:SF46">
    <property type="entry name" value="UBIQUITIN CARBOXYL-TERMINAL HYDROLASE"/>
    <property type="match status" value="1"/>
</dbReference>
<dbReference type="CDD" id="cd00201">
    <property type="entry name" value="WW"/>
    <property type="match status" value="1"/>
</dbReference>
<proteinExistence type="inferred from homology"/>
<gene>
    <name evidence="6" type="ORF">OFUS_LOCUS14717</name>
</gene>
<feature type="compositionally biased region" description="Basic and acidic residues" evidence="5">
    <location>
        <begin position="586"/>
        <end position="618"/>
    </location>
</feature>
<dbReference type="Pfam" id="PF00581">
    <property type="entry name" value="Rhodanese"/>
    <property type="match status" value="1"/>
</dbReference>
<feature type="compositionally biased region" description="Polar residues" evidence="5">
    <location>
        <begin position="395"/>
        <end position="416"/>
    </location>
</feature>
<protein>
    <recommendedName>
        <fullName evidence="3">ubiquitinyl hydrolase 1</fullName>
        <ecNumber evidence="3">3.4.19.12</ecNumber>
    </recommendedName>
</protein>
<feature type="region of interest" description="Disordered" evidence="5">
    <location>
        <begin position="740"/>
        <end position="781"/>
    </location>
</feature>
<dbReference type="SUPFAM" id="SSF52821">
    <property type="entry name" value="Rhodanese/Cell cycle control phosphatase"/>
    <property type="match status" value="1"/>
</dbReference>
<dbReference type="SMART" id="SM00456">
    <property type="entry name" value="WW"/>
    <property type="match status" value="1"/>
</dbReference>
<dbReference type="EMBL" id="CAIIXF020000007">
    <property type="protein sequence ID" value="CAH1789341.1"/>
    <property type="molecule type" value="Genomic_DNA"/>
</dbReference>
<dbReference type="CDD" id="cd00158">
    <property type="entry name" value="RHOD"/>
    <property type="match status" value="1"/>
</dbReference>
<evidence type="ECO:0000313" key="7">
    <source>
        <dbReference type="Proteomes" id="UP000749559"/>
    </source>
</evidence>
<feature type="region of interest" description="Disordered" evidence="5">
    <location>
        <begin position="586"/>
        <end position="642"/>
    </location>
</feature>
<comment type="similarity">
    <text evidence="2">Belongs to the peptidase C19 family.</text>
</comment>
<feature type="compositionally biased region" description="Basic and acidic residues" evidence="5">
    <location>
        <begin position="628"/>
        <end position="642"/>
    </location>
</feature>
<dbReference type="PROSITE" id="PS00973">
    <property type="entry name" value="USP_2"/>
    <property type="match status" value="1"/>
</dbReference>
<feature type="compositionally biased region" description="Basic and acidic residues" evidence="5">
    <location>
        <begin position="760"/>
        <end position="769"/>
    </location>
</feature>
<dbReference type="Pfam" id="PF08969">
    <property type="entry name" value="USP8_dimer"/>
    <property type="match status" value="1"/>
</dbReference>
<dbReference type="Gene3D" id="3.90.70.10">
    <property type="entry name" value="Cysteine proteinases"/>
    <property type="match status" value="1"/>
</dbReference>
<feature type="compositionally biased region" description="Basic and acidic residues" evidence="5">
    <location>
        <begin position="454"/>
        <end position="465"/>
    </location>
</feature>
<keyword evidence="7" id="KW-1185">Reference proteome</keyword>
<comment type="caution">
    <text evidence="6">The sequence shown here is derived from an EMBL/GenBank/DDBJ whole genome shotgun (WGS) entry which is preliminary data.</text>
</comment>
<dbReference type="Gene3D" id="1.20.58.80">
    <property type="entry name" value="Phosphotransferase system, lactose/cellobiose-type IIA subunit"/>
    <property type="match status" value="1"/>
</dbReference>
<dbReference type="Gene3D" id="3.40.250.10">
    <property type="entry name" value="Rhodanese-like domain"/>
    <property type="match status" value="1"/>
</dbReference>
<evidence type="ECO:0000256" key="1">
    <source>
        <dbReference type="ARBA" id="ARBA00000707"/>
    </source>
</evidence>
<keyword evidence="4" id="KW-0175">Coiled coil</keyword>
<dbReference type="InterPro" id="IPR018200">
    <property type="entry name" value="USP_CS"/>
</dbReference>
<dbReference type="Pfam" id="PF00443">
    <property type="entry name" value="UCH"/>
    <property type="match status" value="1"/>
</dbReference>
<dbReference type="InterPro" id="IPR036873">
    <property type="entry name" value="Rhodanese-like_dom_sf"/>
</dbReference>
<dbReference type="InterPro" id="IPR036020">
    <property type="entry name" value="WW_dom_sf"/>
</dbReference>
<dbReference type="InterPro" id="IPR050185">
    <property type="entry name" value="Ub_carboxyl-term_hydrolase"/>
</dbReference>
<dbReference type="SUPFAM" id="SSF140856">
    <property type="entry name" value="USP8 N-terminal domain-like"/>
    <property type="match status" value="1"/>
</dbReference>
<dbReference type="EC" id="3.4.19.12" evidence="3"/>
<dbReference type="InterPro" id="IPR001202">
    <property type="entry name" value="WW_dom"/>
</dbReference>
<feature type="compositionally biased region" description="Polar residues" evidence="5">
    <location>
        <begin position="740"/>
        <end position="750"/>
    </location>
</feature>
<dbReference type="PROSITE" id="PS50020">
    <property type="entry name" value="WW_DOMAIN_2"/>
    <property type="match status" value="1"/>
</dbReference>
<dbReference type="InterPro" id="IPR028889">
    <property type="entry name" value="USP"/>
</dbReference>
<dbReference type="Gene3D" id="2.20.70.10">
    <property type="match status" value="1"/>
</dbReference>
<dbReference type="GO" id="GO:0016579">
    <property type="term" value="P:protein deubiquitination"/>
    <property type="evidence" value="ECO:0007669"/>
    <property type="project" value="InterPro"/>
</dbReference>
<organism evidence="6 7">
    <name type="scientific">Owenia fusiformis</name>
    <name type="common">Polychaete worm</name>
    <dbReference type="NCBI Taxonomy" id="6347"/>
    <lineage>
        <taxon>Eukaryota</taxon>
        <taxon>Metazoa</taxon>
        <taxon>Spiralia</taxon>
        <taxon>Lophotrochozoa</taxon>
        <taxon>Annelida</taxon>
        <taxon>Polychaeta</taxon>
        <taxon>Sedentaria</taxon>
        <taxon>Canalipalpata</taxon>
        <taxon>Sabellida</taxon>
        <taxon>Oweniida</taxon>
        <taxon>Oweniidae</taxon>
        <taxon>Owenia</taxon>
    </lineage>
</organism>
<dbReference type="SMART" id="SM00450">
    <property type="entry name" value="RHOD"/>
    <property type="match status" value="1"/>
</dbReference>
<feature type="region of interest" description="Disordered" evidence="5">
    <location>
        <begin position="395"/>
        <end position="465"/>
    </location>
</feature>
<dbReference type="PROSITE" id="PS01159">
    <property type="entry name" value="WW_DOMAIN_1"/>
    <property type="match status" value="1"/>
</dbReference>
<dbReference type="InterPro" id="IPR001394">
    <property type="entry name" value="Peptidase_C19_UCH"/>
</dbReference>
<feature type="compositionally biased region" description="Basic and acidic residues" evidence="5">
    <location>
        <begin position="417"/>
        <end position="443"/>
    </location>
</feature>